<protein>
    <submittedName>
        <fullName evidence="1">Uncharacterized protein</fullName>
    </submittedName>
</protein>
<keyword evidence="2" id="KW-1185">Reference proteome</keyword>
<name>A0ABX5D600_LACPE</name>
<gene>
    <name evidence="1" type="ORF">C6Y08_01685</name>
</gene>
<comment type="caution">
    <text evidence="1">The sequence shown here is derived from an EMBL/GenBank/DDBJ whole genome shotgun (WGS) entry which is preliminary data.</text>
</comment>
<organism evidence="1 2">
    <name type="scientific">Lactiplantibacillus pentosus</name>
    <name type="common">Lactobacillus pentosus</name>
    <dbReference type="NCBI Taxonomy" id="1589"/>
    <lineage>
        <taxon>Bacteria</taxon>
        <taxon>Bacillati</taxon>
        <taxon>Bacillota</taxon>
        <taxon>Bacilli</taxon>
        <taxon>Lactobacillales</taxon>
        <taxon>Lactobacillaceae</taxon>
        <taxon>Lactiplantibacillus</taxon>
    </lineage>
</organism>
<reference evidence="1 2" key="1">
    <citation type="submission" date="2018-03" db="EMBL/GenBank/DDBJ databases">
        <title>Draft Genome Sequences of six Lactobacillus pentosus Strains Isolated from Brines of Traditionally Fermented Spanish-Style Green Table Olives.</title>
        <authorList>
            <person name="Calero-Delgado B."/>
            <person name="Martin-Platero A.M."/>
            <person name="Perez-Pulido A.J."/>
            <person name="Benitez-Cabello A."/>
            <person name="Casimiro-Soriguer C.S."/>
            <person name="Martinez-Bueno M."/>
            <person name="Arroyo-Lopez F.N."/>
            <person name="Rodriguez-Gomez F."/>
            <person name="Bautista-Gallego J."/>
            <person name="Garrido-Fernandez A."/>
            <person name="Jimenez-Diaz R."/>
        </authorList>
    </citation>
    <scope>NUCLEOTIDE SEQUENCE [LARGE SCALE GENOMIC DNA]</scope>
    <source>
        <strain evidence="1 2">IG2</strain>
    </source>
</reference>
<evidence type="ECO:0000313" key="2">
    <source>
        <dbReference type="Proteomes" id="UP000238378"/>
    </source>
</evidence>
<sequence length="101" mass="11303">MDSKGIPTKHIYTKEEAALLVNISKWVKAVSELKESEKIELADLGVSNVQKALSIGAKTFPNKLIFPRGLEITYLSMLIYQISLYLRVSQSFQRTMLSAGI</sequence>
<dbReference type="RefSeq" id="WP_105923091.1">
    <property type="nucleotide sequence ID" value="NZ_OZ061362.1"/>
</dbReference>
<dbReference type="EMBL" id="PVOB01000025">
    <property type="protein sequence ID" value="PRO95982.1"/>
    <property type="molecule type" value="Genomic_DNA"/>
</dbReference>
<evidence type="ECO:0000313" key="1">
    <source>
        <dbReference type="EMBL" id="PRO95982.1"/>
    </source>
</evidence>
<accession>A0ABX5D600</accession>
<dbReference type="Proteomes" id="UP000238378">
    <property type="component" value="Unassembled WGS sequence"/>
</dbReference>
<proteinExistence type="predicted"/>